<accession>A0ABW0WQC6</accession>
<dbReference type="RefSeq" id="WP_344352210.1">
    <property type="nucleotide sequence ID" value="NZ_BAAASM010000056.1"/>
</dbReference>
<reference evidence="3" key="1">
    <citation type="journal article" date="2019" name="Int. J. Syst. Evol. Microbiol.">
        <title>The Global Catalogue of Microorganisms (GCM) 10K type strain sequencing project: providing services to taxonomists for standard genome sequencing and annotation.</title>
        <authorList>
            <consortium name="The Broad Institute Genomics Platform"/>
            <consortium name="The Broad Institute Genome Sequencing Center for Infectious Disease"/>
            <person name="Wu L."/>
            <person name="Ma J."/>
        </authorList>
    </citation>
    <scope>NUCLEOTIDE SEQUENCE [LARGE SCALE GENOMIC DNA]</scope>
    <source>
        <strain evidence="3">KCTC 5701</strain>
    </source>
</reference>
<evidence type="ECO:0000256" key="1">
    <source>
        <dbReference type="SAM" id="MobiDB-lite"/>
    </source>
</evidence>
<gene>
    <name evidence="2" type="ORF">ACFP3J_23700</name>
</gene>
<organism evidence="2 3">
    <name type="scientific">Streptomyces nogalater</name>
    <dbReference type="NCBI Taxonomy" id="38314"/>
    <lineage>
        <taxon>Bacteria</taxon>
        <taxon>Bacillati</taxon>
        <taxon>Actinomycetota</taxon>
        <taxon>Actinomycetes</taxon>
        <taxon>Kitasatosporales</taxon>
        <taxon>Streptomycetaceae</taxon>
        <taxon>Streptomyces</taxon>
    </lineage>
</organism>
<protein>
    <submittedName>
        <fullName evidence="2">Uncharacterized protein</fullName>
    </submittedName>
</protein>
<evidence type="ECO:0000313" key="3">
    <source>
        <dbReference type="Proteomes" id="UP001596065"/>
    </source>
</evidence>
<feature type="region of interest" description="Disordered" evidence="1">
    <location>
        <begin position="35"/>
        <end position="59"/>
    </location>
</feature>
<proteinExistence type="predicted"/>
<sequence>MTRVRTWQAAIGRAEQARRAATDAEQATARMKQALSRTDAAQAADRLATTWTQQEEDPR</sequence>
<dbReference type="Proteomes" id="UP001596065">
    <property type="component" value="Unassembled WGS sequence"/>
</dbReference>
<evidence type="ECO:0000313" key="2">
    <source>
        <dbReference type="EMBL" id="MFC5658471.1"/>
    </source>
</evidence>
<comment type="caution">
    <text evidence="2">The sequence shown here is derived from an EMBL/GenBank/DDBJ whole genome shotgun (WGS) entry which is preliminary data.</text>
</comment>
<name>A0ABW0WQC6_STRNO</name>
<keyword evidence="3" id="KW-1185">Reference proteome</keyword>
<dbReference type="EMBL" id="JBHSOE010000045">
    <property type="protein sequence ID" value="MFC5658471.1"/>
    <property type="molecule type" value="Genomic_DNA"/>
</dbReference>